<dbReference type="Gene3D" id="2.60.40.2030">
    <property type="match status" value="1"/>
</dbReference>
<dbReference type="Proteomes" id="UP000322699">
    <property type="component" value="Unassembled WGS sequence"/>
</dbReference>
<name>A0A5B1CKD3_9BACT</name>
<dbReference type="Gene3D" id="2.60.120.260">
    <property type="entry name" value="Galactose-binding domain-like"/>
    <property type="match status" value="3"/>
</dbReference>
<dbReference type="Gene3D" id="1.10.1330.10">
    <property type="entry name" value="Dockerin domain"/>
    <property type="match status" value="1"/>
</dbReference>
<reference evidence="3 4" key="1">
    <citation type="submission" date="2019-08" db="EMBL/GenBank/DDBJ databases">
        <title>Deep-cultivation of Planctomycetes and their phenomic and genomic characterization uncovers novel biology.</title>
        <authorList>
            <person name="Wiegand S."/>
            <person name="Jogler M."/>
            <person name="Boedeker C."/>
            <person name="Pinto D."/>
            <person name="Vollmers J."/>
            <person name="Rivas-Marin E."/>
            <person name="Kohn T."/>
            <person name="Peeters S.H."/>
            <person name="Heuer A."/>
            <person name="Rast P."/>
            <person name="Oberbeckmann S."/>
            <person name="Bunk B."/>
            <person name="Jeske O."/>
            <person name="Meyerdierks A."/>
            <person name="Storesund J.E."/>
            <person name="Kallscheuer N."/>
            <person name="Luecker S."/>
            <person name="Lage O.M."/>
            <person name="Pohl T."/>
            <person name="Merkel B.J."/>
            <person name="Hornburger P."/>
            <person name="Mueller R.-W."/>
            <person name="Bruemmer F."/>
            <person name="Labrenz M."/>
            <person name="Spormann A.M."/>
            <person name="Op Den Camp H."/>
            <person name="Overmann J."/>
            <person name="Amann R."/>
            <person name="Jetten M.S.M."/>
            <person name="Mascher T."/>
            <person name="Medema M.H."/>
            <person name="Devos D.P."/>
            <person name="Kaster A.-K."/>
            <person name="Ovreas L."/>
            <person name="Rohde M."/>
            <person name="Galperin M.Y."/>
            <person name="Jogler C."/>
        </authorList>
    </citation>
    <scope>NUCLEOTIDE SEQUENCE [LARGE SCALE GENOMIC DNA]</scope>
    <source>
        <strain evidence="3 4">LF1</strain>
    </source>
</reference>
<dbReference type="Pfam" id="PF20009">
    <property type="entry name" value="GEVED"/>
    <property type="match status" value="1"/>
</dbReference>
<sequence length="1461" mass="156522">MRRDSLLAKLSNRLSGRGHNSRCCARSESDRKKHLRMETLEKRQLLAAEVIAPVTASLESVGDPASYLEYGTSGSHWIDGSGLSDASIVETGDPVPSVWPLHLGGNSDQRVSRIRNAAEENTLTFDLGGTFDVSGMALWNSTERGNNNLLQTDRGFENTRLSYSTDGGITFSGDDLLTWTELVDDAATNQDSNPTSPPPMFGPEVQMLGSTVTGVTHVRMVVDNFSAGGADKFVMASELRFIGEPTPLPPVVIAPLSAELQSVGGSYLQYGDPAGVHWINGSGLDDATVVETGDEIPAVWPKHETGNNGERVSRIRGAAEFNTLTFDLGGRFHLEGMALWNSTEANQTDRGFEGTELSYSTDGGNTFSGSDLLTWEQLGTLTAPYEPEVQMLPSTVDGVTHVRMVVDNFSGEAIVMASELRFIGQIDTSIPLVADLSAETLEGNYNLTQGVEGGREVEFTVTLSETNSTGSPITFDLDDLGTGTAVSGVDYAAIPADAKIIVPHGSNTGSLVVNVIDDFSIEATETLNVQISGASFPAVIINTSTATGTIKDNDAAGVTLVGADDLNVSEAGDIDTYTIALDSIPTGPVQITATADSQLEISTDGITFAPALNLSFTDMTPQTITVRAVNDQSIEDLHNGTITHAITGTVVDANYPDVTHDDLYTVNGTDRTFQELLDDEALRPGGNWAGGVRGSEIDVNNAILEQGIPNHVSIPQNIRAHTLNASVVTRPNFDNITRWYQEDGKTQIYRVFEGEQNVRNNREYAARIETFADAGTAVWNDFSVRYTIMKGESMSLFQNKQNSDASWGLHVGMTPEGDIHYTHRRNHDGGNRRFTLAEDMIGKSFEMMVRDNGHDFELYFNGELIAKNFHERPGRDFSWRWGPYRGARPMEHDVLVFVNNLQMRENTSSPVGLMPYRLPTTSLVIDSATAEITDNDDGSQKPFVDRVVQSGTRIEAEAFDFGGSGVAYNDTGAGNDGNVFRTDVDVDIFETTDGGSGFSVGKPNGNGTEWMEYTADVVGGTYDIDFRLAAEGSDPTRIVRVLIADDSESSQFTELGTVSVPLTGSQSTWQTVTLAGVDLNPWAGSDRVIRLETDGFNFQTNWFEFNSPQLDFGDAPLSYGTLLADDGARHAAVGPQLGATRDWESNGTVSPAADGDGSDEDGVMFGGIGVNNLIAAVNVEFGNVNEVGTAKVDAWIDFNRNGAFELEEKILDDITVNQAMQTINYDIPRDLPGGITVGDAYARVRISTAGKLGPTGYAADGEVEDYVVTIAEPPVVESFEINGGSSQRSSVNSVKVTFDQVVDIDTEGGNPFQLTYGSNEAVAIGAPLIGEITDNAGNRKTTVELTFDPSSAYVTDFGSLKDGHYQLTIDPSLVTASGVELDGDGDGIAGDAYVMTAADGLFRKYGDADGTDSVGLSDFAMFRSVFGTSPSDPSAMSGLDSNGDGSIGLTDFAAFRANFGA</sequence>
<dbReference type="InterPro" id="IPR038081">
    <property type="entry name" value="CalX-like_sf"/>
</dbReference>
<dbReference type="InterPro" id="IPR041342">
    <property type="entry name" value="CBM35"/>
</dbReference>
<dbReference type="PROSITE" id="PS51175">
    <property type="entry name" value="CBM6"/>
    <property type="match status" value="1"/>
</dbReference>
<comment type="caution">
    <text evidence="3">The sequence shown here is derived from an EMBL/GenBank/DDBJ whole genome shotgun (WGS) entry which is preliminary data.</text>
</comment>
<feature type="domain" description="CBM6" evidence="2">
    <location>
        <begin position="952"/>
        <end position="1106"/>
    </location>
</feature>
<dbReference type="InterPro" id="IPR036439">
    <property type="entry name" value="Dockerin_dom_sf"/>
</dbReference>
<dbReference type="SUPFAM" id="SSF141072">
    <property type="entry name" value="CalX-like"/>
    <property type="match status" value="1"/>
</dbReference>
<evidence type="ECO:0000313" key="3">
    <source>
        <dbReference type="EMBL" id="KAA1259863.1"/>
    </source>
</evidence>
<dbReference type="InterPro" id="IPR045474">
    <property type="entry name" value="GEVED"/>
</dbReference>
<dbReference type="Pfam" id="PF18099">
    <property type="entry name" value="CBM_35_2"/>
    <property type="match status" value="1"/>
</dbReference>
<dbReference type="GO" id="GO:0000272">
    <property type="term" value="P:polysaccharide catabolic process"/>
    <property type="evidence" value="ECO:0007669"/>
    <property type="project" value="InterPro"/>
</dbReference>
<dbReference type="InterPro" id="IPR018247">
    <property type="entry name" value="EF_Hand_1_Ca_BS"/>
</dbReference>
<gene>
    <name evidence="3" type="ORF">LF1_24000</name>
</gene>
<organism evidence="3 4">
    <name type="scientific">Rubripirellula obstinata</name>
    <dbReference type="NCBI Taxonomy" id="406547"/>
    <lineage>
        <taxon>Bacteria</taxon>
        <taxon>Pseudomonadati</taxon>
        <taxon>Planctomycetota</taxon>
        <taxon>Planctomycetia</taxon>
        <taxon>Pirellulales</taxon>
        <taxon>Pirellulaceae</taxon>
        <taxon>Rubripirellula</taxon>
    </lineage>
</organism>
<protein>
    <recommendedName>
        <fullName evidence="2">CBM6 domain-containing protein</fullName>
    </recommendedName>
</protein>
<dbReference type="EMBL" id="VRLW01000001">
    <property type="protein sequence ID" value="KAA1259863.1"/>
    <property type="molecule type" value="Genomic_DNA"/>
</dbReference>
<evidence type="ECO:0000256" key="1">
    <source>
        <dbReference type="SAM" id="MobiDB-lite"/>
    </source>
</evidence>
<keyword evidence="4" id="KW-1185">Reference proteome</keyword>
<dbReference type="InterPro" id="IPR005084">
    <property type="entry name" value="CBM6"/>
</dbReference>
<proteinExistence type="predicted"/>
<evidence type="ECO:0000259" key="2">
    <source>
        <dbReference type="PROSITE" id="PS51175"/>
    </source>
</evidence>
<dbReference type="PROSITE" id="PS00018">
    <property type="entry name" value="EF_HAND_1"/>
    <property type="match status" value="1"/>
</dbReference>
<feature type="region of interest" description="Disordered" evidence="1">
    <location>
        <begin position="1139"/>
        <end position="1158"/>
    </location>
</feature>
<dbReference type="CDD" id="cd04080">
    <property type="entry name" value="CBM6_cellulase-like"/>
    <property type="match status" value="1"/>
</dbReference>
<dbReference type="SUPFAM" id="SSF49785">
    <property type="entry name" value="Galactose-binding domain-like"/>
    <property type="match status" value="1"/>
</dbReference>
<accession>A0A5B1CKD3</accession>
<dbReference type="InterPro" id="IPR008979">
    <property type="entry name" value="Galactose-bd-like_sf"/>
</dbReference>
<dbReference type="GO" id="GO:0030246">
    <property type="term" value="F:carbohydrate binding"/>
    <property type="evidence" value="ECO:0007669"/>
    <property type="project" value="InterPro"/>
</dbReference>
<dbReference type="RefSeq" id="WP_149752751.1">
    <property type="nucleotide sequence ID" value="NZ_LWSK01000012.1"/>
</dbReference>
<evidence type="ECO:0000313" key="4">
    <source>
        <dbReference type="Proteomes" id="UP000322699"/>
    </source>
</evidence>